<feature type="domain" description="Glycosyltransferase 2-like" evidence="1">
    <location>
        <begin position="5"/>
        <end position="108"/>
    </location>
</feature>
<dbReference type="SUPFAM" id="SSF81901">
    <property type="entry name" value="HCP-like"/>
    <property type="match status" value="1"/>
</dbReference>
<reference evidence="2 3" key="1">
    <citation type="submission" date="2018-08" db="EMBL/GenBank/DDBJ databases">
        <title>A genome reference for cultivated species of the human gut microbiota.</title>
        <authorList>
            <person name="Zou Y."/>
            <person name="Xue W."/>
            <person name="Luo G."/>
        </authorList>
    </citation>
    <scope>NUCLEOTIDE SEQUENCE [LARGE SCALE GENOMIC DNA]</scope>
    <source>
        <strain evidence="2 3">AF35-6BH</strain>
    </source>
</reference>
<evidence type="ECO:0000259" key="1">
    <source>
        <dbReference type="Pfam" id="PF00535"/>
    </source>
</evidence>
<dbReference type="OrthoDB" id="9815923at2"/>
<dbReference type="RefSeq" id="WP_118365355.1">
    <property type="nucleotide sequence ID" value="NZ_JAKNEM010000002.1"/>
</dbReference>
<dbReference type="InterPro" id="IPR011990">
    <property type="entry name" value="TPR-like_helical_dom_sf"/>
</dbReference>
<proteinExistence type="predicted"/>
<evidence type="ECO:0000313" key="3">
    <source>
        <dbReference type="Proteomes" id="UP000284868"/>
    </source>
</evidence>
<organism evidence="2 3">
    <name type="scientific">Amedibacillus dolichus</name>
    <dbReference type="NCBI Taxonomy" id="31971"/>
    <lineage>
        <taxon>Bacteria</taxon>
        <taxon>Bacillati</taxon>
        <taxon>Bacillota</taxon>
        <taxon>Erysipelotrichia</taxon>
        <taxon>Erysipelotrichales</taxon>
        <taxon>Erysipelotrichaceae</taxon>
        <taxon>Amedibacillus</taxon>
    </lineage>
</organism>
<sequence>MLTISVCMIVKDEEAVLERCLACVKQFADEIIIVDTGSSDRTKEIAYSFTKQVFDYPWIDDFAAARNEAFSKASCEYVMWLDADDVILDEDIAKLKRLKQQGNHSVDIFLCKYDTEFDEQGAVVFSYYRERIIKNDSSHQWVGAVHETIALQGKLEYLDIAIRHQKLVVNDPLRNLRIFEKQLDKGVVLTPREQFYYARELYNHQFYQRSADLLEQFLNDGQGWKENCISACQILGYCAYFLGNEKYALRCFLRSFIYDEPRAEICCDIGKHFLDRKQYHQAIFWYETALSRRIDATSGAFIEVDCYGYLPCLQLCVCWWQFGDKDKAFIYHKRAANYKPDSAEVQRNAQCFRYKKQDD</sequence>
<protein>
    <submittedName>
        <fullName evidence="2">Glycosyltransferase family 2 protein</fullName>
    </submittedName>
</protein>
<comment type="caution">
    <text evidence="2">The sequence shown here is derived from an EMBL/GenBank/DDBJ whole genome shotgun (WGS) entry which is preliminary data.</text>
</comment>
<dbReference type="InterPro" id="IPR029044">
    <property type="entry name" value="Nucleotide-diphossugar_trans"/>
</dbReference>
<dbReference type="Pfam" id="PF00535">
    <property type="entry name" value="Glycos_transf_2"/>
    <property type="match status" value="1"/>
</dbReference>
<dbReference type="SUPFAM" id="SSF53448">
    <property type="entry name" value="Nucleotide-diphospho-sugar transferases"/>
    <property type="match status" value="1"/>
</dbReference>
<dbReference type="EMBL" id="QRPK01000009">
    <property type="protein sequence ID" value="RHM14117.1"/>
    <property type="molecule type" value="Genomic_DNA"/>
</dbReference>
<dbReference type="AlphaFoldDB" id="A0A415PN13"/>
<accession>A0A415PN13</accession>
<gene>
    <name evidence="2" type="ORF">DWZ83_03170</name>
</gene>
<keyword evidence="3" id="KW-1185">Reference proteome</keyword>
<evidence type="ECO:0000313" key="2">
    <source>
        <dbReference type="EMBL" id="RHM14117.1"/>
    </source>
</evidence>
<dbReference type="InterPro" id="IPR001173">
    <property type="entry name" value="Glyco_trans_2-like"/>
</dbReference>
<dbReference type="Gene3D" id="3.90.550.10">
    <property type="entry name" value="Spore Coat Polysaccharide Biosynthesis Protein SpsA, Chain A"/>
    <property type="match status" value="1"/>
</dbReference>
<dbReference type="Gene3D" id="1.25.40.10">
    <property type="entry name" value="Tetratricopeptide repeat domain"/>
    <property type="match status" value="1"/>
</dbReference>
<keyword evidence="2" id="KW-0808">Transferase</keyword>
<name>A0A415PN13_9FIRM</name>
<dbReference type="PANTHER" id="PTHR43630">
    <property type="entry name" value="POLY-BETA-1,6-N-ACETYL-D-GLUCOSAMINE SYNTHASE"/>
    <property type="match status" value="1"/>
</dbReference>
<dbReference type="GO" id="GO:0016740">
    <property type="term" value="F:transferase activity"/>
    <property type="evidence" value="ECO:0007669"/>
    <property type="project" value="UniProtKB-KW"/>
</dbReference>
<dbReference type="PANTHER" id="PTHR43630:SF2">
    <property type="entry name" value="GLYCOSYLTRANSFERASE"/>
    <property type="match status" value="1"/>
</dbReference>
<dbReference type="Proteomes" id="UP000284868">
    <property type="component" value="Unassembled WGS sequence"/>
</dbReference>
<dbReference type="CDD" id="cd02511">
    <property type="entry name" value="Beta4Glucosyltransferase"/>
    <property type="match status" value="1"/>
</dbReference>